<dbReference type="InterPro" id="IPR009081">
    <property type="entry name" value="PP-bd_ACP"/>
</dbReference>
<dbReference type="Pfam" id="PF13193">
    <property type="entry name" value="AMP-binding_C"/>
    <property type="match status" value="1"/>
</dbReference>
<dbReference type="InterPro" id="IPR020806">
    <property type="entry name" value="PKS_PP-bd"/>
</dbReference>
<dbReference type="Gene3D" id="3.30.559.10">
    <property type="entry name" value="Chloramphenicol acetyltransferase-like domain"/>
    <property type="match status" value="2"/>
</dbReference>
<protein>
    <submittedName>
        <fullName evidence="5">Amino acid adenylation domain-containing protein</fullName>
    </submittedName>
</protein>
<accession>A0ABY4HZH3</accession>
<dbReference type="InterPro" id="IPR010071">
    <property type="entry name" value="AA_adenyl_dom"/>
</dbReference>
<keyword evidence="6" id="KW-1185">Reference proteome</keyword>
<evidence type="ECO:0000256" key="3">
    <source>
        <dbReference type="ARBA" id="ARBA00022553"/>
    </source>
</evidence>
<name>A0ABY4HZH3_CHIFI</name>
<proteinExistence type="predicted"/>
<evidence type="ECO:0000256" key="1">
    <source>
        <dbReference type="ARBA" id="ARBA00001957"/>
    </source>
</evidence>
<dbReference type="InterPro" id="IPR025110">
    <property type="entry name" value="AMP-bd_C"/>
</dbReference>
<dbReference type="SUPFAM" id="SSF56801">
    <property type="entry name" value="Acetyl-CoA synthetase-like"/>
    <property type="match status" value="1"/>
</dbReference>
<dbReference type="RefSeq" id="WP_247811184.1">
    <property type="nucleotide sequence ID" value="NZ_CP095855.1"/>
</dbReference>
<dbReference type="PROSITE" id="PS00012">
    <property type="entry name" value="PHOSPHOPANTETHEINE"/>
    <property type="match status" value="1"/>
</dbReference>
<evidence type="ECO:0000313" key="5">
    <source>
        <dbReference type="EMBL" id="UPK68818.1"/>
    </source>
</evidence>
<dbReference type="CDD" id="cd12116">
    <property type="entry name" value="A_NRPS_Ta1_like"/>
    <property type="match status" value="1"/>
</dbReference>
<reference evidence="5 6" key="1">
    <citation type="submission" date="2022-04" db="EMBL/GenBank/DDBJ databases">
        <title>The arsenic-methylating capacity of Chitinophaga filiformis YT5 during chitin decomposition.</title>
        <authorList>
            <person name="Chen G."/>
            <person name="Liang Y."/>
        </authorList>
    </citation>
    <scope>NUCLEOTIDE SEQUENCE [LARGE SCALE GENOMIC DNA]</scope>
    <source>
        <strain evidence="5 6">YT5</strain>
    </source>
</reference>
<keyword evidence="2" id="KW-0596">Phosphopantetheine</keyword>
<dbReference type="SMART" id="SM00823">
    <property type="entry name" value="PKS_PP"/>
    <property type="match status" value="1"/>
</dbReference>
<feature type="domain" description="Carrier" evidence="4">
    <location>
        <begin position="956"/>
        <end position="1031"/>
    </location>
</feature>
<evidence type="ECO:0000313" key="6">
    <source>
        <dbReference type="Proteomes" id="UP000830198"/>
    </source>
</evidence>
<dbReference type="CDD" id="cd19531">
    <property type="entry name" value="LCL_NRPS-like"/>
    <property type="match status" value="1"/>
</dbReference>
<sequence>MRLTLQQEDIFFEQQLFPGAPIYNIGARIEIKGALDLEAINQAYMHLISQHDIFHSCLTEGSNGPELKVQEEYTPYLQVMDLCTHTNAEAEAETRMRKIFMTPFDLSEGEPLHRFGLVRVTEDLHYLFFVCHHIITDGWGTSLMFQRLTELYNDIIATGSVQHRYDYPYTNYVDKDLQYRESESYRDDAAYWREKFVSLPESLIPRKNTDGRPGDHISARKVLNIKREDYDKLNELARANDASTFHVLLACVYIYLGRVYDNRDFAIGLPVLNRGSRQFKQTVGLFMGVSPLRVSMDFESSFTEIVKQVKNELRKDYRHQSFPLGHIIQQLQLYEQKDRLFNVTFSYEKHDYAHPFHNTDTRVIPFTHESERVALAIYVREFDEQEDVKVDLDYNIGYFDEADADMLVRHLGKLLKEVINDPAKPAYAIDFMDSTELSTLLHVFNDTALTYPEEKTIVDLVYDAAAVYSASVAVMGPECSYTYGELRQYVDRVAAYLQQQYLAGAGTPVGIMMDRSGKMLITMMGILASGAAYIPLDPSFPKERLEYIVEQSGCRLLIADEQYMDLFAGKPALTIIRAEDLQDGAMEQTDLLYKPVAGDLAYIIYTSGSTGQPKGVEITHRSVVNFLTSMQIAPGIAQADKLLAVTTYSFDISVLEFFLPLVAGATVYIADKGMTSDPEALIRLLEDVKPSIMQATPSLWHMLFVSGWQGNTGLKVLCGGEPLDHATGQKILTRCKELWNMYGPTETTIWSAIKQIKRPEDVDIIGTPIGNTRVYILDDWRQPVPVGAVGEIYIGGAGLAKGYRLRDDLTTERFIQSPFEKGERIYRTGDVGRWLHHGEISFLGRKDNQVKIRGYRVELGEIEKQLLEIEGVNQAVVVARRSDDQRTFLAAFIVSGKAVNDSDLRAALATKLPEYMIPSAFIVVDVMPVTPNGKVDRKALGAMELAGVVSTAAYEAPASEMESALQALWEKILGIKAPGVSDNFFSLGGHSLNATQLINDVYRLLGIKLKLRSVFLQPTIRQLAKCLAEQGREGFQPIPAAPAAPSYPLSPNQEGIWMAVQANHGALAYNMTGVYSVEGPLSVPALEAAIRTVICRHESLRTGFTEQNGEVKQTILSPDQVCFNISLHHSETPDLLADALVQYRFELDRPPLIKVDMINAGDNRSILILVLHHIVADGWSLDVLLNEVTGLYHEYDKGKGIELPQLPVQYKDYTMWLLERLKKGQFEKHQQYWSRQFENADPHPILKADKEVPVQTSFNGAMVHFELESTIASGLTGLASAHNATLFMALLAGMNALFFRESGERDICIGTPVAGREHPYLENQIGLYINTLALRTTFEKDDNFLQLLQKVRTVVLNGFAYQEYPYISGRQSLFDVLIVLQSKGTAVEDIRGFGDAIIKRRPLMQSVSRFPLVFNFYQRGDTLSCEVEYNSDLFLPETIAILVARFQQLVGAVIADPREKLDSLDLLLDFEKAVLTPVVSIDLDL</sequence>
<keyword evidence="3" id="KW-0597">Phosphoprotein</keyword>
<dbReference type="InterPro" id="IPR006162">
    <property type="entry name" value="Ppantetheine_attach_site"/>
</dbReference>
<dbReference type="Pfam" id="PF00550">
    <property type="entry name" value="PP-binding"/>
    <property type="match status" value="1"/>
</dbReference>
<dbReference type="PANTHER" id="PTHR45527">
    <property type="entry name" value="NONRIBOSOMAL PEPTIDE SYNTHETASE"/>
    <property type="match status" value="1"/>
</dbReference>
<dbReference type="Gene3D" id="3.30.300.30">
    <property type="match status" value="1"/>
</dbReference>
<dbReference type="Gene3D" id="3.40.50.980">
    <property type="match status" value="2"/>
</dbReference>
<dbReference type="InterPro" id="IPR000873">
    <property type="entry name" value="AMP-dep_synth/lig_dom"/>
</dbReference>
<dbReference type="PROSITE" id="PS00455">
    <property type="entry name" value="AMP_BINDING"/>
    <property type="match status" value="1"/>
</dbReference>
<dbReference type="InterPro" id="IPR045851">
    <property type="entry name" value="AMP-bd_C_sf"/>
</dbReference>
<dbReference type="Gene3D" id="2.30.38.10">
    <property type="entry name" value="Luciferase, Domain 3"/>
    <property type="match status" value="1"/>
</dbReference>
<dbReference type="PANTHER" id="PTHR45527:SF1">
    <property type="entry name" value="FATTY ACID SYNTHASE"/>
    <property type="match status" value="1"/>
</dbReference>
<dbReference type="InterPro" id="IPR023213">
    <property type="entry name" value="CAT-like_dom_sf"/>
</dbReference>
<dbReference type="Proteomes" id="UP000830198">
    <property type="component" value="Chromosome"/>
</dbReference>
<dbReference type="InterPro" id="IPR036736">
    <property type="entry name" value="ACP-like_sf"/>
</dbReference>
<dbReference type="Gene3D" id="3.30.559.30">
    <property type="entry name" value="Nonribosomal peptide synthetase, condensation domain"/>
    <property type="match status" value="2"/>
</dbReference>
<dbReference type="SUPFAM" id="SSF47336">
    <property type="entry name" value="ACP-like"/>
    <property type="match status" value="1"/>
</dbReference>
<comment type="cofactor">
    <cofactor evidence="1">
        <name>pantetheine 4'-phosphate</name>
        <dbReference type="ChEBI" id="CHEBI:47942"/>
    </cofactor>
</comment>
<dbReference type="EMBL" id="CP095855">
    <property type="protein sequence ID" value="UPK68818.1"/>
    <property type="molecule type" value="Genomic_DNA"/>
</dbReference>
<evidence type="ECO:0000259" key="4">
    <source>
        <dbReference type="PROSITE" id="PS50075"/>
    </source>
</evidence>
<dbReference type="Pfam" id="PF00501">
    <property type="entry name" value="AMP-binding"/>
    <property type="match status" value="1"/>
</dbReference>
<gene>
    <name evidence="5" type="ORF">MYF79_28065</name>
</gene>
<dbReference type="Gene3D" id="1.10.1200.10">
    <property type="entry name" value="ACP-like"/>
    <property type="match status" value="1"/>
</dbReference>
<dbReference type="NCBIfam" id="TIGR01733">
    <property type="entry name" value="AA-adenyl-dom"/>
    <property type="match status" value="1"/>
</dbReference>
<dbReference type="PROSITE" id="PS50075">
    <property type="entry name" value="CARRIER"/>
    <property type="match status" value="1"/>
</dbReference>
<dbReference type="Pfam" id="PF00668">
    <property type="entry name" value="Condensation"/>
    <property type="match status" value="2"/>
</dbReference>
<dbReference type="SUPFAM" id="SSF52777">
    <property type="entry name" value="CoA-dependent acyltransferases"/>
    <property type="match status" value="4"/>
</dbReference>
<dbReference type="InterPro" id="IPR020845">
    <property type="entry name" value="AMP-binding_CS"/>
</dbReference>
<organism evidence="5 6">
    <name type="scientific">Chitinophaga filiformis</name>
    <name type="common">Myxococcus filiformis</name>
    <name type="synonym">Flexibacter filiformis</name>
    <dbReference type="NCBI Taxonomy" id="104663"/>
    <lineage>
        <taxon>Bacteria</taxon>
        <taxon>Pseudomonadati</taxon>
        <taxon>Bacteroidota</taxon>
        <taxon>Chitinophagia</taxon>
        <taxon>Chitinophagales</taxon>
        <taxon>Chitinophagaceae</taxon>
        <taxon>Chitinophaga</taxon>
    </lineage>
</organism>
<evidence type="ECO:0000256" key="2">
    <source>
        <dbReference type="ARBA" id="ARBA00022450"/>
    </source>
</evidence>
<dbReference type="InterPro" id="IPR001242">
    <property type="entry name" value="Condensation_dom"/>
</dbReference>